<dbReference type="AlphaFoldDB" id="A0A0H4VE95"/>
<protein>
    <recommendedName>
        <fullName evidence="4">UrcA family protein</fullName>
    </recommendedName>
</protein>
<dbReference type="NCBIfam" id="TIGR04433">
    <property type="entry name" value="UrcA_uranyl"/>
    <property type="match status" value="1"/>
</dbReference>
<feature type="chain" id="PRO_5007772077" description="UrcA family protein" evidence="1">
    <location>
        <begin position="33"/>
        <end position="108"/>
    </location>
</feature>
<dbReference type="STRING" id="1648404.CP97_00675"/>
<dbReference type="KEGG" id="ery:CP97_00675"/>
<gene>
    <name evidence="2" type="ORF">CP97_00675</name>
</gene>
<evidence type="ECO:0000313" key="3">
    <source>
        <dbReference type="Proteomes" id="UP000059113"/>
    </source>
</evidence>
<evidence type="ECO:0000313" key="2">
    <source>
        <dbReference type="EMBL" id="AKQ43017.2"/>
    </source>
</evidence>
<dbReference type="Proteomes" id="UP000059113">
    <property type="component" value="Chromosome"/>
</dbReference>
<reference evidence="3" key="2">
    <citation type="submission" date="2015-04" db="EMBL/GenBank/DDBJ databases">
        <title>The complete genome sequence of Erythrobacter sp. s21-N3.</title>
        <authorList>
            <person name="Zhuang L."/>
            <person name="Liu Y."/>
            <person name="Shao Z."/>
        </authorList>
    </citation>
    <scope>NUCLEOTIDE SEQUENCE [LARGE SCALE GENOMIC DNA]</scope>
    <source>
        <strain evidence="3">s21-N3</strain>
    </source>
</reference>
<keyword evidence="3" id="KW-1185">Reference proteome</keyword>
<feature type="signal peptide" evidence="1">
    <location>
        <begin position="1"/>
        <end position="32"/>
    </location>
</feature>
<sequence>MIWRTIMKIRSHTLAMALAVTGLTISPTVAFAEEQTRTAGVTYDDLDLSTEEGRQELGRRIDHAARQVCELDRRDLGTRSISREARACYEEAKRNFEERFAGLIRENR</sequence>
<reference evidence="2 3" key="1">
    <citation type="journal article" date="2015" name="Int. J. Syst. Evol. Microbiol.">
        <title>Erythrobacter atlanticus sp. nov., a bacterium from ocean sediment able to degrade polycyclic aromatic hydrocarbons.</title>
        <authorList>
            <person name="Zhuang L."/>
            <person name="Liu Y."/>
            <person name="Wang L."/>
            <person name="Wang W."/>
            <person name="Shao Z."/>
        </authorList>
    </citation>
    <scope>NUCLEOTIDE SEQUENCE [LARGE SCALE GENOMIC DNA]</scope>
    <source>
        <strain evidence="3">s21-N3</strain>
    </source>
</reference>
<dbReference type="EMBL" id="CP011310">
    <property type="protein sequence ID" value="AKQ43017.2"/>
    <property type="molecule type" value="Genomic_DNA"/>
</dbReference>
<dbReference type="InterPro" id="IPR030972">
    <property type="entry name" value="UrcA_uranyl"/>
</dbReference>
<evidence type="ECO:0000256" key="1">
    <source>
        <dbReference type="SAM" id="SignalP"/>
    </source>
</evidence>
<accession>A0A0H4VE95</accession>
<name>A0A0H4VE95_9SPHN</name>
<proteinExistence type="predicted"/>
<organism evidence="2 3">
    <name type="scientific">Aurantiacibacter atlanticus</name>
    <dbReference type="NCBI Taxonomy" id="1648404"/>
    <lineage>
        <taxon>Bacteria</taxon>
        <taxon>Pseudomonadati</taxon>
        <taxon>Pseudomonadota</taxon>
        <taxon>Alphaproteobacteria</taxon>
        <taxon>Sphingomonadales</taxon>
        <taxon>Erythrobacteraceae</taxon>
        <taxon>Aurantiacibacter</taxon>
    </lineage>
</organism>
<keyword evidence="1" id="KW-0732">Signal</keyword>
<evidence type="ECO:0008006" key="4">
    <source>
        <dbReference type="Google" id="ProtNLM"/>
    </source>
</evidence>